<feature type="domain" description="Fork-head" evidence="6">
    <location>
        <begin position="76"/>
        <end position="118"/>
    </location>
</feature>
<dbReference type="SUPFAM" id="SSF46785">
    <property type="entry name" value="Winged helix' DNA-binding domain"/>
    <property type="match status" value="1"/>
</dbReference>
<keyword evidence="7" id="KW-1185">Reference proteome</keyword>
<dbReference type="Gene3D" id="1.10.10.10">
    <property type="entry name" value="Winged helix-like DNA-binding domain superfamily/Winged helix DNA-binding domain"/>
    <property type="match status" value="1"/>
</dbReference>
<keyword evidence="3 4" id="KW-0539">Nucleus</keyword>
<evidence type="ECO:0000313" key="7">
    <source>
        <dbReference type="Proteomes" id="UP000887565"/>
    </source>
</evidence>
<evidence type="ECO:0000256" key="1">
    <source>
        <dbReference type="ARBA" id="ARBA00004123"/>
    </source>
</evidence>
<dbReference type="Pfam" id="PF00250">
    <property type="entry name" value="Forkhead"/>
    <property type="match status" value="1"/>
</dbReference>
<accession>A0A915HRE6</accession>
<dbReference type="PROSITE" id="PS50039">
    <property type="entry name" value="FORK_HEAD_3"/>
    <property type="match status" value="1"/>
</dbReference>
<dbReference type="PANTHER" id="PTHR46262:SF2">
    <property type="entry name" value="FORKHEAD BOX PROTEIN BINIOU"/>
    <property type="match status" value="1"/>
</dbReference>
<dbReference type="PRINTS" id="PR00053">
    <property type="entry name" value="FORKHEAD"/>
</dbReference>
<dbReference type="SMART" id="SM00339">
    <property type="entry name" value="FH"/>
    <property type="match status" value="1"/>
</dbReference>
<dbReference type="AlphaFoldDB" id="A0A915HRE6"/>
<proteinExistence type="predicted"/>
<dbReference type="GO" id="GO:0009887">
    <property type="term" value="P:animal organ morphogenesis"/>
    <property type="evidence" value="ECO:0007669"/>
    <property type="project" value="TreeGrafter"/>
</dbReference>
<feature type="region of interest" description="Disordered" evidence="5">
    <location>
        <begin position="53"/>
        <end position="76"/>
    </location>
</feature>
<dbReference type="WBParaSite" id="nRc.2.0.1.t04096-RA">
    <property type="protein sequence ID" value="nRc.2.0.1.t04096-RA"/>
    <property type="gene ID" value="nRc.2.0.1.g04096"/>
</dbReference>
<evidence type="ECO:0000313" key="8">
    <source>
        <dbReference type="WBParaSite" id="nRc.2.0.1.t04096-RA"/>
    </source>
</evidence>
<dbReference type="InterPro" id="IPR001766">
    <property type="entry name" value="Fork_head_dom"/>
</dbReference>
<organism evidence="7 8">
    <name type="scientific">Romanomermis culicivorax</name>
    <name type="common">Nematode worm</name>
    <dbReference type="NCBI Taxonomy" id="13658"/>
    <lineage>
        <taxon>Eukaryota</taxon>
        <taxon>Metazoa</taxon>
        <taxon>Ecdysozoa</taxon>
        <taxon>Nematoda</taxon>
        <taxon>Enoplea</taxon>
        <taxon>Dorylaimia</taxon>
        <taxon>Mermithida</taxon>
        <taxon>Mermithoidea</taxon>
        <taxon>Mermithidae</taxon>
        <taxon>Romanomermis</taxon>
    </lineage>
</organism>
<name>A0A915HRE6_ROMCU</name>
<dbReference type="Proteomes" id="UP000887565">
    <property type="component" value="Unplaced"/>
</dbReference>
<feature type="DNA-binding region" description="Fork-head" evidence="4">
    <location>
        <begin position="76"/>
        <end position="118"/>
    </location>
</feature>
<dbReference type="GO" id="GO:0005634">
    <property type="term" value="C:nucleus"/>
    <property type="evidence" value="ECO:0007669"/>
    <property type="project" value="UniProtKB-SubCell"/>
</dbReference>
<dbReference type="InterPro" id="IPR051770">
    <property type="entry name" value="Forkhead_box_regulator"/>
</dbReference>
<sequence length="118" mass="14094">MMNNNYFYDSVNIYSRSYYGNYQHFAQSETFYPANSNNILNLHNFVQSFDATLPTNDEDEAERKTQTRKRTKNEDKPPFSYISLIVMALENSPDRRCTLTDIYDYLKSRFDFFRGAYQ</sequence>
<evidence type="ECO:0000256" key="5">
    <source>
        <dbReference type="SAM" id="MobiDB-lite"/>
    </source>
</evidence>
<evidence type="ECO:0000256" key="3">
    <source>
        <dbReference type="ARBA" id="ARBA00023242"/>
    </source>
</evidence>
<evidence type="ECO:0000259" key="6">
    <source>
        <dbReference type="PROSITE" id="PS50039"/>
    </source>
</evidence>
<protein>
    <submittedName>
        <fullName evidence="8">Fork-head domain-containing protein</fullName>
    </submittedName>
</protein>
<dbReference type="GO" id="GO:0000981">
    <property type="term" value="F:DNA-binding transcription factor activity, RNA polymerase II-specific"/>
    <property type="evidence" value="ECO:0007669"/>
    <property type="project" value="TreeGrafter"/>
</dbReference>
<dbReference type="InterPro" id="IPR036390">
    <property type="entry name" value="WH_DNA-bd_sf"/>
</dbReference>
<evidence type="ECO:0000256" key="4">
    <source>
        <dbReference type="PROSITE-ProRule" id="PRU00089"/>
    </source>
</evidence>
<dbReference type="InterPro" id="IPR036388">
    <property type="entry name" value="WH-like_DNA-bd_sf"/>
</dbReference>
<dbReference type="PROSITE" id="PS00657">
    <property type="entry name" value="FORK_HEAD_1"/>
    <property type="match status" value="1"/>
</dbReference>
<dbReference type="PANTHER" id="PTHR46262">
    <property type="entry name" value="FORKHEAD BOX PROTEIN BINIOU"/>
    <property type="match status" value="1"/>
</dbReference>
<comment type="subcellular location">
    <subcellularLocation>
        <location evidence="1 4">Nucleus</location>
    </subcellularLocation>
</comment>
<evidence type="ECO:0000256" key="2">
    <source>
        <dbReference type="ARBA" id="ARBA00023125"/>
    </source>
</evidence>
<keyword evidence="2 4" id="KW-0238">DNA-binding</keyword>
<reference evidence="8" key="1">
    <citation type="submission" date="2022-11" db="UniProtKB">
        <authorList>
            <consortium name="WormBaseParasite"/>
        </authorList>
    </citation>
    <scope>IDENTIFICATION</scope>
</reference>
<dbReference type="GO" id="GO:0000978">
    <property type="term" value="F:RNA polymerase II cis-regulatory region sequence-specific DNA binding"/>
    <property type="evidence" value="ECO:0007669"/>
    <property type="project" value="TreeGrafter"/>
</dbReference>
<dbReference type="InterPro" id="IPR018122">
    <property type="entry name" value="TF_fork_head_CS_1"/>
</dbReference>